<dbReference type="EMBL" id="ML996083">
    <property type="protein sequence ID" value="KAF2154956.1"/>
    <property type="molecule type" value="Genomic_DNA"/>
</dbReference>
<proteinExistence type="inferred from homology"/>
<keyword evidence="4" id="KW-0256">Endoplasmic reticulum</keyword>
<evidence type="ECO:0000256" key="5">
    <source>
        <dbReference type="ARBA" id="ARBA00022989"/>
    </source>
</evidence>
<feature type="region of interest" description="Disordered" evidence="7">
    <location>
        <begin position="149"/>
        <end position="174"/>
    </location>
</feature>
<protein>
    <recommendedName>
        <fullName evidence="11">DUF788 domain-containing protein</fullName>
    </recommendedName>
</protein>
<name>A0A9P4J5H6_9PEZI</name>
<comment type="similarity">
    <text evidence="2">Belongs to the TMEM208 family.</text>
</comment>
<evidence type="ECO:0000256" key="7">
    <source>
        <dbReference type="SAM" id="MobiDB-lite"/>
    </source>
</evidence>
<keyword evidence="10" id="KW-1185">Reference proteome</keyword>
<keyword evidence="6 8" id="KW-0472">Membrane</keyword>
<comment type="caution">
    <text evidence="9">The sequence shown here is derived from an EMBL/GenBank/DDBJ whole genome shotgun (WGS) entry which is preliminary data.</text>
</comment>
<dbReference type="GO" id="GO:0005789">
    <property type="term" value="C:endoplasmic reticulum membrane"/>
    <property type="evidence" value="ECO:0007669"/>
    <property type="project" value="UniProtKB-SubCell"/>
</dbReference>
<evidence type="ECO:0008006" key="11">
    <source>
        <dbReference type="Google" id="ProtNLM"/>
    </source>
</evidence>
<gene>
    <name evidence="9" type="ORF">K461DRAFT_266295</name>
</gene>
<evidence type="ECO:0000256" key="6">
    <source>
        <dbReference type="ARBA" id="ARBA00023136"/>
    </source>
</evidence>
<accession>A0A9P4J5H6</accession>
<evidence type="ECO:0000256" key="8">
    <source>
        <dbReference type="SAM" id="Phobius"/>
    </source>
</evidence>
<dbReference type="AlphaFoldDB" id="A0A9P4J5H6"/>
<comment type="subcellular location">
    <subcellularLocation>
        <location evidence="1">Endoplasmic reticulum membrane</location>
        <topology evidence="1">Multi-pass membrane protein</topology>
    </subcellularLocation>
</comment>
<keyword evidence="5 8" id="KW-1133">Transmembrane helix</keyword>
<keyword evidence="3 8" id="KW-0812">Transmembrane</keyword>
<evidence type="ECO:0000256" key="1">
    <source>
        <dbReference type="ARBA" id="ARBA00004477"/>
    </source>
</evidence>
<organism evidence="9 10">
    <name type="scientific">Myriangium duriaei CBS 260.36</name>
    <dbReference type="NCBI Taxonomy" id="1168546"/>
    <lineage>
        <taxon>Eukaryota</taxon>
        <taxon>Fungi</taxon>
        <taxon>Dikarya</taxon>
        <taxon>Ascomycota</taxon>
        <taxon>Pezizomycotina</taxon>
        <taxon>Dothideomycetes</taxon>
        <taxon>Dothideomycetidae</taxon>
        <taxon>Myriangiales</taxon>
        <taxon>Myriangiaceae</taxon>
        <taxon>Myriangium</taxon>
    </lineage>
</organism>
<dbReference type="PANTHER" id="PTHR13505">
    <property type="entry name" value="TRANSMEMBRANE PROTEIN 208"/>
    <property type="match status" value="1"/>
</dbReference>
<feature type="transmembrane region" description="Helical" evidence="8">
    <location>
        <begin position="20"/>
        <end position="37"/>
    </location>
</feature>
<dbReference type="OrthoDB" id="10012212at2759"/>
<feature type="transmembrane region" description="Helical" evidence="8">
    <location>
        <begin position="98"/>
        <end position="118"/>
    </location>
</feature>
<sequence>MAQKAGKNLAAKNTATLNKLHITSLIVHLFFLLWTFLIASRSRLAWFLISLPGLLIEAYFEIGSRPFYHDSNDLSTLRKSGQDLEAKGMTEWMWDVVYWTWGCVVVAAVAGNWAWYLYAAVPLYTVWTVWTTFNGARAGLSGLAGGSGEGAATAPQSKRAAKAEKRGNQKFTYR</sequence>
<dbReference type="GO" id="GO:0006624">
    <property type="term" value="P:vacuolar protein processing"/>
    <property type="evidence" value="ECO:0007669"/>
    <property type="project" value="TreeGrafter"/>
</dbReference>
<dbReference type="InterPro" id="IPR008506">
    <property type="entry name" value="SND2/TMEM208"/>
</dbReference>
<evidence type="ECO:0000256" key="4">
    <source>
        <dbReference type="ARBA" id="ARBA00022824"/>
    </source>
</evidence>
<dbReference type="Pfam" id="PF05620">
    <property type="entry name" value="TMEM208_SND2"/>
    <property type="match status" value="1"/>
</dbReference>
<evidence type="ECO:0000256" key="3">
    <source>
        <dbReference type="ARBA" id="ARBA00022692"/>
    </source>
</evidence>
<dbReference type="GO" id="GO:0005773">
    <property type="term" value="C:vacuole"/>
    <property type="evidence" value="ECO:0007669"/>
    <property type="project" value="GOC"/>
</dbReference>
<evidence type="ECO:0000313" key="10">
    <source>
        <dbReference type="Proteomes" id="UP000799439"/>
    </source>
</evidence>
<reference evidence="9" key="1">
    <citation type="journal article" date="2020" name="Stud. Mycol.">
        <title>101 Dothideomycetes genomes: a test case for predicting lifestyles and emergence of pathogens.</title>
        <authorList>
            <person name="Haridas S."/>
            <person name="Albert R."/>
            <person name="Binder M."/>
            <person name="Bloem J."/>
            <person name="Labutti K."/>
            <person name="Salamov A."/>
            <person name="Andreopoulos B."/>
            <person name="Baker S."/>
            <person name="Barry K."/>
            <person name="Bills G."/>
            <person name="Bluhm B."/>
            <person name="Cannon C."/>
            <person name="Castanera R."/>
            <person name="Culley D."/>
            <person name="Daum C."/>
            <person name="Ezra D."/>
            <person name="Gonzalez J."/>
            <person name="Henrissat B."/>
            <person name="Kuo A."/>
            <person name="Liang C."/>
            <person name="Lipzen A."/>
            <person name="Lutzoni F."/>
            <person name="Magnuson J."/>
            <person name="Mondo S."/>
            <person name="Nolan M."/>
            <person name="Ohm R."/>
            <person name="Pangilinan J."/>
            <person name="Park H.-J."/>
            <person name="Ramirez L."/>
            <person name="Alfaro M."/>
            <person name="Sun H."/>
            <person name="Tritt A."/>
            <person name="Yoshinaga Y."/>
            <person name="Zwiers L.-H."/>
            <person name="Turgeon B."/>
            <person name="Goodwin S."/>
            <person name="Spatafora J."/>
            <person name="Crous P."/>
            <person name="Grigoriev I."/>
        </authorList>
    </citation>
    <scope>NUCLEOTIDE SEQUENCE</scope>
    <source>
        <strain evidence="9">CBS 260.36</strain>
    </source>
</reference>
<dbReference type="Proteomes" id="UP000799439">
    <property type="component" value="Unassembled WGS sequence"/>
</dbReference>
<feature type="transmembrane region" description="Helical" evidence="8">
    <location>
        <begin position="44"/>
        <end position="62"/>
    </location>
</feature>
<evidence type="ECO:0000313" key="9">
    <source>
        <dbReference type="EMBL" id="KAF2154956.1"/>
    </source>
</evidence>
<evidence type="ECO:0000256" key="2">
    <source>
        <dbReference type="ARBA" id="ARBA00009950"/>
    </source>
</evidence>
<dbReference type="PANTHER" id="PTHR13505:SF7">
    <property type="entry name" value="TRANSMEMBRANE PROTEIN 208"/>
    <property type="match status" value="1"/>
</dbReference>